<sequence length="35" mass="3899">MSAVTAQERFRRWAGVLGNMLLTWLAALVIADLSH</sequence>
<keyword evidence="1" id="KW-1133">Transmembrane helix</keyword>
<accession>A0A1B8NY72</accession>
<proteinExistence type="predicted"/>
<gene>
    <name evidence="2" type="ORF">A8U91_04020</name>
</gene>
<keyword evidence="1" id="KW-0472">Membrane</keyword>
<evidence type="ECO:0000313" key="2">
    <source>
        <dbReference type="EMBL" id="OBX34957.1"/>
    </source>
</evidence>
<keyword evidence="1" id="KW-0812">Transmembrane</keyword>
<protein>
    <submittedName>
        <fullName evidence="2">Uncharacterized protein</fullName>
    </submittedName>
</protein>
<dbReference type="AlphaFoldDB" id="A0A1B8NY72"/>
<dbReference type="PATRIC" id="fig|2746.7.peg.4138"/>
<dbReference type="Proteomes" id="UP000092504">
    <property type="component" value="Unassembled WGS sequence"/>
</dbReference>
<name>A0A1B8NY72_HALEL</name>
<dbReference type="EMBL" id="MAJD01000002">
    <property type="protein sequence ID" value="OBX34957.1"/>
    <property type="molecule type" value="Genomic_DNA"/>
</dbReference>
<feature type="transmembrane region" description="Helical" evidence="1">
    <location>
        <begin position="12"/>
        <end position="31"/>
    </location>
</feature>
<organism evidence="2 3">
    <name type="scientific">Halomonas elongata</name>
    <dbReference type="NCBI Taxonomy" id="2746"/>
    <lineage>
        <taxon>Bacteria</taxon>
        <taxon>Pseudomonadati</taxon>
        <taxon>Pseudomonadota</taxon>
        <taxon>Gammaproteobacteria</taxon>
        <taxon>Oceanospirillales</taxon>
        <taxon>Halomonadaceae</taxon>
        <taxon>Halomonas</taxon>
    </lineage>
</organism>
<evidence type="ECO:0000313" key="3">
    <source>
        <dbReference type="Proteomes" id="UP000092504"/>
    </source>
</evidence>
<evidence type="ECO:0000256" key="1">
    <source>
        <dbReference type="SAM" id="Phobius"/>
    </source>
</evidence>
<comment type="caution">
    <text evidence="2">The sequence shown here is derived from an EMBL/GenBank/DDBJ whole genome shotgun (WGS) entry which is preliminary data.</text>
</comment>
<reference evidence="2 3" key="1">
    <citation type="submission" date="2016-06" db="EMBL/GenBank/DDBJ databases">
        <title>Genome sequence of halotolerant plant growth promoting strain of Halomonas elongata HEK1 isolated from salterns of Rann of Kutch, Gujarat, India.</title>
        <authorList>
            <person name="Gaba S."/>
            <person name="Singh R.N."/>
            <person name="Abrol S."/>
            <person name="Kaushik R."/>
            <person name="Saxena A.K."/>
        </authorList>
    </citation>
    <scope>NUCLEOTIDE SEQUENCE [LARGE SCALE GENOMIC DNA]</scope>
    <source>
        <strain evidence="2 3">HEK1</strain>
    </source>
</reference>